<dbReference type="EMBL" id="PQWB01000032">
    <property type="protein sequence ID" value="POZ62301.1"/>
    <property type="molecule type" value="Genomic_DNA"/>
</dbReference>
<evidence type="ECO:0008006" key="4">
    <source>
        <dbReference type="Google" id="ProtNLM"/>
    </source>
</evidence>
<dbReference type="InterPro" id="IPR021497">
    <property type="entry name" value="GTA_holin_3TM"/>
</dbReference>
<keyword evidence="3" id="KW-1185">Reference proteome</keyword>
<gene>
    <name evidence="2" type="ORF">C2I19_09030</name>
</gene>
<dbReference type="OrthoDB" id="1433389at2"/>
<organism evidence="2 3">
    <name type="scientific">Chromobacterium alticapitis</name>
    <dbReference type="NCBI Taxonomy" id="2073169"/>
    <lineage>
        <taxon>Bacteria</taxon>
        <taxon>Pseudomonadati</taxon>
        <taxon>Pseudomonadota</taxon>
        <taxon>Betaproteobacteria</taxon>
        <taxon>Neisseriales</taxon>
        <taxon>Chromobacteriaceae</taxon>
        <taxon>Chromobacterium</taxon>
    </lineage>
</organism>
<keyword evidence="1" id="KW-0175">Coiled coil</keyword>
<evidence type="ECO:0000256" key="1">
    <source>
        <dbReference type="SAM" id="Coils"/>
    </source>
</evidence>
<evidence type="ECO:0000313" key="3">
    <source>
        <dbReference type="Proteomes" id="UP000237082"/>
    </source>
</evidence>
<protein>
    <recommendedName>
        <fullName evidence="4">Holin of 3TMs, for gene-transfer release</fullName>
    </recommendedName>
</protein>
<name>A0A2S5DH04_9NEIS</name>
<dbReference type="Pfam" id="PF11351">
    <property type="entry name" value="GTA_holin_3TM"/>
    <property type="match status" value="1"/>
</dbReference>
<accession>A0A2S5DH04</accession>
<dbReference type="AlphaFoldDB" id="A0A2S5DH04"/>
<evidence type="ECO:0000313" key="2">
    <source>
        <dbReference type="EMBL" id="POZ62301.1"/>
    </source>
</evidence>
<reference evidence="3" key="1">
    <citation type="submission" date="2018-02" db="EMBL/GenBank/DDBJ databases">
        <authorList>
            <person name="O'Hara-Hanley K."/>
            <person name="Soby S."/>
        </authorList>
    </citation>
    <scope>NUCLEOTIDE SEQUENCE [LARGE SCALE GENOMIC DNA]</scope>
    <source>
        <strain evidence="3">MWU14-2602</strain>
    </source>
</reference>
<dbReference type="Proteomes" id="UP000237082">
    <property type="component" value="Unassembled WGS sequence"/>
</dbReference>
<feature type="coiled-coil region" evidence="1">
    <location>
        <begin position="9"/>
        <end position="39"/>
    </location>
</feature>
<comment type="caution">
    <text evidence="2">The sequence shown here is derived from an EMBL/GenBank/DDBJ whole genome shotgun (WGS) entry which is preliminary data.</text>
</comment>
<proteinExistence type="predicted"/>
<sequence length="127" mass="14142">METPPAAALDRLSQLSARLEQDARQREEMRQELLRLLQAEEALPRRPDTELPAAAGDARSAGLFESGWRPYCGWVCGAGLSYQFLLRPVLNGLALGQFPPLEVDTLMTLLFGMLGLGVYRTIEKVKR</sequence>
<dbReference type="RefSeq" id="WP_103902375.1">
    <property type="nucleotide sequence ID" value="NZ_PQWB01000032.1"/>
</dbReference>